<sequence length="283" mass="28093">MTLLVGLSPEARDDAGGAIGLAARLAGAWDEDLTVAVVVTPGTETDPATADGGDPEPPAIAHAAVDGVLAGTDLAVRWTTVRGRSVADALVEAAGADGVSAIVLGTDPDRSGRIAVRVARSSPVPVVLARGTGAAPGMPVTRVTCAFDGTTASSAVLAAAADLARRSSATLRVASFAVRRRAAIPPEVGLDAEEPVIAEWSEQIGAAQKAALAEQGLEAETGVHAGAGWDEAVHAAGWTAGDLLVVGGTPGAATRFFLGDRVGAILAAAPVPAVIVRGERSDG</sequence>
<dbReference type="Proteomes" id="UP001231924">
    <property type="component" value="Unassembled WGS sequence"/>
</dbReference>
<organism evidence="3 4">
    <name type="scientific">Actinomycetospora termitidis</name>
    <dbReference type="NCBI Taxonomy" id="3053470"/>
    <lineage>
        <taxon>Bacteria</taxon>
        <taxon>Bacillati</taxon>
        <taxon>Actinomycetota</taxon>
        <taxon>Actinomycetes</taxon>
        <taxon>Pseudonocardiales</taxon>
        <taxon>Pseudonocardiaceae</taxon>
        <taxon>Actinomycetospora</taxon>
    </lineage>
</organism>
<gene>
    <name evidence="3" type="ORF">QRT03_19830</name>
</gene>
<dbReference type="Gene3D" id="3.40.50.620">
    <property type="entry name" value="HUPs"/>
    <property type="match status" value="2"/>
</dbReference>
<dbReference type="EMBL" id="JASVWF010000004">
    <property type="protein sequence ID" value="MDL5158226.1"/>
    <property type="molecule type" value="Genomic_DNA"/>
</dbReference>
<evidence type="ECO:0000256" key="1">
    <source>
        <dbReference type="ARBA" id="ARBA00008791"/>
    </source>
</evidence>
<evidence type="ECO:0000313" key="3">
    <source>
        <dbReference type="EMBL" id="MDL5158226.1"/>
    </source>
</evidence>
<comment type="caution">
    <text evidence="3">The sequence shown here is derived from an EMBL/GenBank/DDBJ whole genome shotgun (WGS) entry which is preliminary data.</text>
</comment>
<dbReference type="PANTHER" id="PTHR46268:SF6">
    <property type="entry name" value="UNIVERSAL STRESS PROTEIN UP12"/>
    <property type="match status" value="1"/>
</dbReference>
<dbReference type="Pfam" id="PF00582">
    <property type="entry name" value="Usp"/>
    <property type="match status" value="2"/>
</dbReference>
<evidence type="ECO:0000313" key="4">
    <source>
        <dbReference type="Proteomes" id="UP001231924"/>
    </source>
</evidence>
<dbReference type="InterPro" id="IPR014729">
    <property type="entry name" value="Rossmann-like_a/b/a_fold"/>
</dbReference>
<feature type="domain" description="UspA" evidence="2">
    <location>
        <begin position="12"/>
        <end position="130"/>
    </location>
</feature>
<feature type="domain" description="UspA" evidence="2">
    <location>
        <begin position="141"/>
        <end position="277"/>
    </location>
</feature>
<proteinExistence type="inferred from homology"/>
<accession>A0ABT7MC20</accession>
<dbReference type="RefSeq" id="WP_286054748.1">
    <property type="nucleotide sequence ID" value="NZ_JASVWF010000004.1"/>
</dbReference>
<name>A0ABT7MC20_9PSEU</name>
<evidence type="ECO:0000259" key="2">
    <source>
        <dbReference type="Pfam" id="PF00582"/>
    </source>
</evidence>
<dbReference type="InterPro" id="IPR006016">
    <property type="entry name" value="UspA"/>
</dbReference>
<keyword evidence="4" id="KW-1185">Reference proteome</keyword>
<dbReference type="PANTHER" id="PTHR46268">
    <property type="entry name" value="STRESS RESPONSE PROTEIN NHAX"/>
    <property type="match status" value="1"/>
</dbReference>
<reference evidence="3 4" key="1">
    <citation type="submission" date="2023-06" db="EMBL/GenBank/DDBJ databases">
        <title>Actinomycetospora Odt1-22.</title>
        <authorList>
            <person name="Supong K."/>
        </authorList>
    </citation>
    <scope>NUCLEOTIDE SEQUENCE [LARGE SCALE GENOMIC DNA]</scope>
    <source>
        <strain evidence="3 4">Odt1-22</strain>
    </source>
</reference>
<protein>
    <submittedName>
        <fullName evidence="3">Universal stress protein</fullName>
    </submittedName>
</protein>
<dbReference type="SUPFAM" id="SSF52402">
    <property type="entry name" value="Adenine nucleotide alpha hydrolases-like"/>
    <property type="match status" value="2"/>
</dbReference>
<comment type="similarity">
    <text evidence="1">Belongs to the universal stress protein A family.</text>
</comment>